<feature type="chain" id="PRO_5003287097" evidence="2">
    <location>
        <begin position="27"/>
        <end position="996"/>
    </location>
</feature>
<dbReference type="Proteomes" id="UP000007799">
    <property type="component" value="Unassembled WGS sequence"/>
</dbReference>
<evidence type="ECO:0000256" key="2">
    <source>
        <dbReference type="SAM" id="SignalP"/>
    </source>
</evidence>
<dbReference type="KEGG" id="sre:PTSG_01702"/>
<dbReference type="RefSeq" id="XP_004997679.1">
    <property type="nucleotide sequence ID" value="XM_004997622.1"/>
</dbReference>
<feature type="compositionally biased region" description="Low complexity" evidence="1">
    <location>
        <begin position="574"/>
        <end position="597"/>
    </location>
</feature>
<accession>F2TYP8</accession>
<feature type="signal peptide" evidence="2">
    <location>
        <begin position="1"/>
        <end position="26"/>
    </location>
</feature>
<dbReference type="InParanoid" id="F2TYP8"/>
<keyword evidence="2" id="KW-0732">Signal</keyword>
<gene>
    <name evidence="3" type="ORF">PTSG_01702</name>
</gene>
<proteinExistence type="predicted"/>
<dbReference type="PROSITE" id="PS51257">
    <property type="entry name" value="PROKAR_LIPOPROTEIN"/>
    <property type="match status" value="1"/>
</dbReference>
<sequence length="996" mass="108957">MTRNTTLCSFIIILCVLFSALSSCRASHLRAFLSTTDTRSIKTHTHTRPFATPPPSSLQLPSLSALSSTTTPPLSFASTRLPAEPAPSQSLVSFCAAPVAMEEKDDASRTPPTVESLFGRHLTDDLREQFQSTYTHWISCCERIAFFKALGPDDLCATITRALPVENAHTDVPPAGYAMLVTALVTKDWGVDTFRPIVMRVLTASACEAKSSVSVMLAAYTAATVCVRNSTAAQCESLVQGCDLQDILLKTMLHHSGSPLVLAVAIAFVYTLAEAVPNHVLRTCFTDIDFALQLMGRSAMTRLNEQAMVHFVADVAHLALQHELVAPKALAEPFPTVLLHRLMIADRDPTKTEDALEVITKVAMALGNDIYNWMDKHMKSLSFDQGLLVKAAVDEFWEAPAEAQDEADDTKQRKKMRAVLLGTLLMQDTLLYQGKIILFCIPSKYWQWLISTIEDMTYTVPEKTLIWRALSNMLFTHRLPERGRGQYGAVSCIDDLATAARRFLKRYPKSGTCVTVPLATEMCWDLMRHLITKVRQMLETSAPSEETCARLTLIGQMLVGDGCGASSSDAACPDTRASDAATPDARPSDAASSSGARSPDERDQPGLMCFCGCGKVYVKPPTKADADLLVCVILQAMQWRGDVGDLEVSAAMQLQMLVPYKAIWESVLEVDAIPVLLGLLRRHARGRDGASGDMAWYMTQVLTTLCTAGTRARMLIAETRLGLTTLLSLVSDPWFHLTTGHQALMPLVSIITDAKAKSVALPTLRQLGVTSIDEYISGMFSFEKVPSPASGEVPADVLHVMQRLKEDRVACLDVAVDFLYTLLDDSEEDARKVRTYYVPVSRTTLTALMERAASLGRDDTEKIGNTLMVVECLLNMGGRGESNALEFVATRPIKAFIKIVRRFMGTGGEIFAGCVSLSLLVLGRVGIQPVAAVLCDVSRRHPKLSAVATLERSHDMIKQSGISYCPYGTSFEKLRELVELVKEQLRAVNQPATGNA</sequence>
<feature type="compositionally biased region" description="Low complexity" evidence="1">
    <location>
        <begin position="57"/>
        <end position="66"/>
    </location>
</feature>
<keyword evidence="4" id="KW-1185">Reference proteome</keyword>
<dbReference type="GeneID" id="16078276"/>
<evidence type="ECO:0000313" key="3">
    <source>
        <dbReference type="EMBL" id="EGD78722.1"/>
    </source>
</evidence>
<organism evidence="4">
    <name type="scientific">Salpingoeca rosetta (strain ATCC 50818 / BSB-021)</name>
    <dbReference type="NCBI Taxonomy" id="946362"/>
    <lineage>
        <taxon>Eukaryota</taxon>
        <taxon>Choanoflagellata</taxon>
        <taxon>Craspedida</taxon>
        <taxon>Salpingoecidae</taxon>
        <taxon>Salpingoeca</taxon>
    </lineage>
</organism>
<protein>
    <submittedName>
        <fullName evidence="3">Uncharacterized protein</fullName>
    </submittedName>
</protein>
<evidence type="ECO:0000256" key="1">
    <source>
        <dbReference type="SAM" id="MobiDB-lite"/>
    </source>
</evidence>
<dbReference type="AlphaFoldDB" id="F2TYP8"/>
<reference evidence="3" key="1">
    <citation type="submission" date="2009-08" db="EMBL/GenBank/DDBJ databases">
        <title>Annotation of Salpingoeca rosetta.</title>
        <authorList>
            <consortium name="The Broad Institute Genome Sequencing Platform"/>
            <person name="Russ C."/>
            <person name="Cuomo C."/>
            <person name="Burger G."/>
            <person name="Gray M.W."/>
            <person name="Holland P.W.H."/>
            <person name="King N."/>
            <person name="Lang F.B.F."/>
            <person name="Roger A.J."/>
            <person name="Ruiz-Trillo I."/>
            <person name="Young S.K."/>
            <person name="Zeng Q."/>
            <person name="Gargeya S."/>
            <person name="Alvarado L."/>
            <person name="Berlin A."/>
            <person name="Chapman S.B."/>
            <person name="Chen Z."/>
            <person name="Freedman E."/>
            <person name="Gellesch M."/>
            <person name="Goldberg J."/>
            <person name="Griggs A."/>
            <person name="Gujja S."/>
            <person name="Heilman E."/>
            <person name="Heiman D."/>
            <person name="Howarth C."/>
            <person name="Mehta T."/>
            <person name="Neiman D."/>
            <person name="Pearson M."/>
            <person name="Roberts A."/>
            <person name="Saif S."/>
            <person name="Shea T."/>
            <person name="Shenoy N."/>
            <person name="Sisk P."/>
            <person name="Stolte C."/>
            <person name="Sykes S."/>
            <person name="White J."/>
            <person name="Yandava C."/>
            <person name="Haas B."/>
            <person name="Nusbaum C."/>
            <person name="Birren B."/>
        </authorList>
    </citation>
    <scope>NUCLEOTIDE SEQUENCE [LARGE SCALE GENOMIC DNA]</scope>
    <source>
        <strain evidence="3">ATCC 50818</strain>
    </source>
</reference>
<name>F2TYP8_SALR5</name>
<dbReference type="EMBL" id="GL832957">
    <property type="protein sequence ID" value="EGD78722.1"/>
    <property type="molecule type" value="Genomic_DNA"/>
</dbReference>
<feature type="region of interest" description="Disordered" evidence="1">
    <location>
        <begin position="43"/>
        <end position="66"/>
    </location>
</feature>
<evidence type="ECO:0000313" key="4">
    <source>
        <dbReference type="Proteomes" id="UP000007799"/>
    </source>
</evidence>
<feature type="region of interest" description="Disordered" evidence="1">
    <location>
        <begin position="574"/>
        <end position="602"/>
    </location>
</feature>